<evidence type="ECO:0000313" key="2">
    <source>
        <dbReference type="Proteomes" id="UP000554286"/>
    </source>
</evidence>
<gene>
    <name evidence="1" type="ORF">GGD89_001596</name>
</gene>
<dbReference type="EMBL" id="JACIGK010000010">
    <property type="protein sequence ID" value="MBB4265970.1"/>
    <property type="molecule type" value="Genomic_DNA"/>
</dbReference>
<keyword evidence="2" id="KW-1185">Reference proteome</keyword>
<dbReference type="Proteomes" id="UP000554286">
    <property type="component" value="Unassembled WGS sequence"/>
</dbReference>
<comment type="caution">
    <text evidence="1">The sequence shown here is derived from an EMBL/GenBank/DDBJ whole genome shotgun (WGS) entry which is preliminary data.</text>
</comment>
<name>A0A7W6W9C7_9PROT</name>
<protein>
    <submittedName>
        <fullName evidence="1">Uncharacterized protein</fullName>
    </submittedName>
</protein>
<proteinExistence type="predicted"/>
<dbReference type="AlphaFoldDB" id="A0A7W6W9C7"/>
<accession>A0A7W6W9C7</accession>
<evidence type="ECO:0000313" key="1">
    <source>
        <dbReference type="EMBL" id="MBB4265970.1"/>
    </source>
</evidence>
<sequence>MTGRVVGAIALGLLASLMLVSLFLGYTNPVMTLSLDRLSVCF</sequence>
<dbReference type="RefSeq" id="WP_281396690.1">
    <property type="nucleotide sequence ID" value="NZ_JACIGK010000010.1"/>
</dbReference>
<reference evidence="1 2" key="1">
    <citation type="submission" date="2020-08" db="EMBL/GenBank/DDBJ databases">
        <title>Genome sequencing of Purple Non-Sulfur Bacteria from various extreme environments.</title>
        <authorList>
            <person name="Mayer M."/>
        </authorList>
    </citation>
    <scope>NUCLEOTIDE SEQUENCE [LARGE SCALE GENOMIC DNA]</scope>
    <source>
        <strain evidence="1 2">JA131</strain>
    </source>
</reference>
<organism evidence="1 2">
    <name type="scientific">Roseospira visakhapatnamensis</name>
    <dbReference type="NCBI Taxonomy" id="390880"/>
    <lineage>
        <taxon>Bacteria</taxon>
        <taxon>Pseudomonadati</taxon>
        <taxon>Pseudomonadota</taxon>
        <taxon>Alphaproteobacteria</taxon>
        <taxon>Rhodospirillales</taxon>
        <taxon>Rhodospirillaceae</taxon>
        <taxon>Roseospira</taxon>
    </lineage>
</organism>